<feature type="compositionally biased region" description="Low complexity" evidence="7">
    <location>
        <begin position="727"/>
        <end position="737"/>
    </location>
</feature>
<dbReference type="InterPro" id="IPR011993">
    <property type="entry name" value="PH-like_dom_sf"/>
</dbReference>
<dbReference type="SUPFAM" id="SSF56024">
    <property type="entry name" value="Phospholipase D/nuclease"/>
    <property type="match status" value="2"/>
</dbReference>
<feature type="compositionally biased region" description="Basic and acidic residues" evidence="7">
    <location>
        <begin position="653"/>
        <end position="672"/>
    </location>
</feature>
<dbReference type="InterPro" id="IPR025202">
    <property type="entry name" value="PLD-like_dom"/>
</dbReference>
<keyword evidence="2" id="KW-0677">Repeat</keyword>
<dbReference type="Gene3D" id="2.30.29.30">
    <property type="entry name" value="Pleckstrin-homology domain (PH domain)/Phosphotyrosine-binding domain (PTB)"/>
    <property type="match status" value="1"/>
</dbReference>
<protein>
    <recommendedName>
        <fullName evidence="6">Phospholipase</fullName>
        <ecNumber evidence="6">3.1.4.4</ecNumber>
    </recommendedName>
</protein>
<dbReference type="Proteomes" id="UP001165065">
    <property type="component" value="Unassembled WGS sequence"/>
</dbReference>
<feature type="region of interest" description="Disordered" evidence="7">
    <location>
        <begin position="142"/>
        <end position="173"/>
    </location>
</feature>
<feature type="domain" description="PLD phosphodiesterase" evidence="8">
    <location>
        <begin position="1130"/>
        <end position="1157"/>
    </location>
</feature>
<feature type="domain" description="PLD phosphodiesterase" evidence="8">
    <location>
        <begin position="516"/>
        <end position="543"/>
    </location>
</feature>
<feature type="region of interest" description="Disordered" evidence="7">
    <location>
        <begin position="653"/>
        <end position="779"/>
    </location>
</feature>
<proteinExistence type="inferred from homology"/>
<feature type="region of interest" description="Disordered" evidence="7">
    <location>
        <begin position="789"/>
        <end position="808"/>
    </location>
</feature>
<keyword evidence="5" id="KW-0443">Lipid metabolism</keyword>
<feature type="compositionally biased region" description="Basic and acidic residues" evidence="7">
    <location>
        <begin position="942"/>
        <end position="951"/>
    </location>
</feature>
<keyword evidence="10" id="KW-1185">Reference proteome</keyword>
<dbReference type="GO" id="GO:0004630">
    <property type="term" value="F:phospholipase D activity"/>
    <property type="evidence" value="ECO:0007669"/>
    <property type="project" value="UniProtKB-UniRule"/>
</dbReference>
<dbReference type="OrthoDB" id="14911at2759"/>
<evidence type="ECO:0000256" key="4">
    <source>
        <dbReference type="ARBA" id="ARBA00022963"/>
    </source>
</evidence>
<dbReference type="Gene3D" id="3.30.870.10">
    <property type="entry name" value="Endonuclease Chain A"/>
    <property type="match status" value="2"/>
</dbReference>
<dbReference type="InterPro" id="IPR001736">
    <property type="entry name" value="PLipase_D/transphosphatidylase"/>
</dbReference>
<evidence type="ECO:0000256" key="3">
    <source>
        <dbReference type="ARBA" id="ARBA00022801"/>
    </source>
</evidence>
<dbReference type="InterPro" id="IPR001849">
    <property type="entry name" value="PH_domain"/>
</dbReference>
<evidence type="ECO:0000256" key="5">
    <source>
        <dbReference type="ARBA" id="ARBA00023098"/>
    </source>
</evidence>
<dbReference type="SMART" id="SM00233">
    <property type="entry name" value="PH"/>
    <property type="match status" value="1"/>
</dbReference>
<keyword evidence="4 6" id="KW-0442">Lipid degradation</keyword>
<dbReference type="GO" id="GO:0006654">
    <property type="term" value="P:phosphatidic acid biosynthetic process"/>
    <property type="evidence" value="ECO:0007669"/>
    <property type="project" value="InterPro"/>
</dbReference>
<dbReference type="InterPro" id="IPR015679">
    <property type="entry name" value="PLipase_D_fam"/>
</dbReference>
<sequence>MTTATKMSKVHAVDKLTPVPQLNNTGNLEGLKEEETNDYSSLPPDPQRVLLSAPVIQMMRTSVIKERPKDIILHTMKLTYRGWVWYITVRRTPLRNLYSAMARHENPGKLKKVRKEIVHKQTSSSSENSVYHRADREQSVMEHHYHEPNSARSRASLFSSSQRNDEGGSVKGSKGEIHHFRMYRKIISRKMYKVDEDSITYQKKVIKEYFEALLGNPTLRNKPELLEALELSPVSFDPSLGPSFKEGFIKARCSADTSDRLFKTEADRALCGNFCGEGGGVNCCCCVCFCFRKKATIKRRLRFWAVLKNSSLSFYNNRSCTKLVDVISFQPSTVVSDALVSTGSRHGMVIVDTCWMAEMKCDSQIQQKQWVAVIKSAIVQCPWVEKERFKYEPRNSGSLVTHRSMSSFAQWFISPKDLWINIHDSLLAAKKQVLIAGWWISPEIYLKRPHSEFPESRLDKVIEKIAARGVKVYLLQFREPKVMPLKSEWTRECFLGLNNGHKNIQYLRHGDVTFPYMFSHHEKLVIIDQDLAFVGGVDLSLGRWDTNEYKLRDDGPKEKQLWVGKDYQNPRIKDYVDVHKAMEDNPGPGMNRANVPRMPRRDIHMRVFGQTALDVAWHFIQRWNYTRYVSKSKGHGVDPLCIYGAGAAAMMSSDHERHQQHIETEQGSDLHEGGSAGHFTHLVGKINSRPDLDNTISDEIQDNSNESLSMSGRSELSVSVYKEPRSSSRLSLSISGRLGKGGGGSNDKKGVSGGRRPSIMESMKRRMSITPPTPQPRLSQSAIITKPESVDDSEWNGMSTKQRRKSVMGSTIEVNGKEVKVQDLQNQDERSVIPFSYEEGNNNQRSRMINNLSVQMSNTGTTNLNVMGSVTERDAAFLPTLSAPEAPLPKRARGTSFLQKISTTQQQLDERRASGRILKRRKTIQEEEDSDESDSDSDGESTNEKGEKNVGDEVSNDYGMILGQQYAPLSDCTGNPLPVRCHLLRSLGRWSGGLLETEKGIQDAYRHFIETAQHYIYIENQFFVSGMRGNGRVTNTLAQCLYARITKAAMSKSKFKVLILIPLLPAMEGPMKGGALSSIAGVMYWQYRSICSGGNSLIENLEKAGVDWKQYIKFIGLRNYEKMSTGWQTEMVYIHSKLMIVDDRATIIGSANFNDRSMVGNKDSEICILTEDTQFEDGRMGNASYRAGRFSKSLRMKCWAEFCGIDMEDAEGLKNIEDPSCDETWEYLRKLAINNTVKYEQVFRDLVPSNRIRKGEDLHGTGTSSGEVKDADFKRRMSMSPAEVSPEDLLKLQEGANGANAGGFGATFDAMQALNIARETLNVKSHAQQTKKKAINMLESVQGFLVDWPLEFMKEEFSTLHPTALPGEIFK</sequence>
<feature type="region of interest" description="Disordered" evidence="7">
    <location>
        <begin position="901"/>
        <end position="954"/>
    </location>
</feature>
<dbReference type="PROSITE" id="PS50035">
    <property type="entry name" value="PLD"/>
    <property type="match status" value="2"/>
</dbReference>
<dbReference type="SUPFAM" id="SSF50729">
    <property type="entry name" value="PH domain-like"/>
    <property type="match status" value="1"/>
</dbReference>
<evidence type="ECO:0000256" key="1">
    <source>
        <dbReference type="ARBA" id="ARBA00000798"/>
    </source>
</evidence>
<dbReference type="GO" id="GO:0009395">
    <property type="term" value="P:phospholipid catabolic process"/>
    <property type="evidence" value="ECO:0007669"/>
    <property type="project" value="TreeGrafter"/>
</dbReference>
<dbReference type="PANTHER" id="PTHR18896">
    <property type="entry name" value="PHOSPHOLIPASE D"/>
    <property type="match status" value="1"/>
</dbReference>
<evidence type="ECO:0000256" key="7">
    <source>
        <dbReference type="SAM" id="MobiDB-lite"/>
    </source>
</evidence>
<dbReference type="CDD" id="cd09141">
    <property type="entry name" value="PLDc_vPLD1_2_yPLD_like_2"/>
    <property type="match status" value="1"/>
</dbReference>
<evidence type="ECO:0000256" key="6">
    <source>
        <dbReference type="PIRNR" id="PIRNR009376"/>
    </source>
</evidence>
<evidence type="ECO:0000256" key="2">
    <source>
        <dbReference type="ARBA" id="ARBA00022737"/>
    </source>
</evidence>
<feature type="compositionally biased region" description="Basic and acidic residues" evidence="7">
    <location>
        <begin position="163"/>
        <end position="173"/>
    </location>
</feature>
<dbReference type="InterPro" id="IPR016555">
    <property type="entry name" value="PLipase_D_euk"/>
</dbReference>
<dbReference type="SMART" id="SM00155">
    <property type="entry name" value="PLDc"/>
    <property type="match status" value="2"/>
</dbReference>
<comment type="similarity">
    <text evidence="6">Belongs to the phospholipase D family.</text>
</comment>
<dbReference type="EC" id="3.1.4.4" evidence="6"/>
<dbReference type="PANTHER" id="PTHR18896:SF76">
    <property type="entry name" value="PHOSPHOLIPASE"/>
    <property type="match status" value="1"/>
</dbReference>
<organism evidence="9 10">
    <name type="scientific">Triparma columacea</name>
    <dbReference type="NCBI Taxonomy" id="722753"/>
    <lineage>
        <taxon>Eukaryota</taxon>
        <taxon>Sar</taxon>
        <taxon>Stramenopiles</taxon>
        <taxon>Ochrophyta</taxon>
        <taxon>Bolidophyceae</taxon>
        <taxon>Parmales</taxon>
        <taxon>Triparmaceae</taxon>
        <taxon>Triparma</taxon>
    </lineage>
</organism>
<feature type="compositionally biased region" description="Acidic residues" evidence="7">
    <location>
        <begin position="926"/>
        <end position="941"/>
    </location>
</feature>
<dbReference type="GO" id="GO:0035556">
    <property type="term" value="P:intracellular signal transduction"/>
    <property type="evidence" value="ECO:0007669"/>
    <property type="project" value="InterPro"/>
</dbReference>
<accession>A0A9W7GPE1</accession>
<gene>
    <name evidence="9" type="ORF">TrCOL_g6381</name>
</gene>
<dbReference type="PIRSF" id="PIRSF009376">
    <property type="entry name" value="Phospholipase_D_euk"/>
    <property type="match status" value="1"/>
</dbReference>
<comment type="catalytic activity">
    <reaction evidence="1 6">
        <text>a 1,2-diacyl-sn-glycero-3-phosphocholine + H2O = a 1,2-diacyl-sn-glycero-3-phosphate + choline + H(+)</text>
        <dbReference type="Rhea" id="RHEA:14445"/>
        <dbReference type="ChEBI" id="CHEBI:15354"/>
        <dbReference type="ChEBI" id="CHEBI:15377"/>
        <dbReference type="ChEBI" id="CHEBI:15378"/>
        <dbReference type="ChEBI" id="CHEBI:57643"/>
        <dbReference type="ChEBI" id="CHEBI:58608"/>
        <dbReference type="EC" id="3.1.4.4"/>
    </reaction>
</comment>
<feature type="compositionally biased region" description="Low complexity" evidence="7">
    <location>
        <begin position="150"/>
        <end position="161"/>
    </location>
</feature>
<dbReference type="EMBL" id="BRYA01000411">
    <property type="protein sequence ID" value="GMI48619.1"/>
    <property type="molecule type" value="Genomic_DNA"/>
</dbReference>
<evidence type="ECO:0000259" key="8">
    <source>
        <dbReference type="PROSITE" id="PS50035"/>
    </source>
</evidence>
<evidence type="ECO:0000313" key="10">
    <source>
        <dbReference type="Proteomes" id="UP001165065"/>
    </source>
</evidence>
<feature type="compositionally biased region" description="Polar residues" evidence="7">
    <location>
        <begin position="694"/>
        <end position="717"/>
    </location>
</feature>
<evidence type="ECO:0000313" key="9">
    <source>
        <dbReference type="EMBL" id="GMI48619.1"/>
    </source>
</evidence>
<dbReference type="Pfam" id="PF00614">
    <property type="entry name" value="PLDc"/>
    <property type="match status" value="1"/>
</dbReference>
<reference evidence="10" key="1">
    <citation type="journal article" date="2023" name="Commun. Biol.">
        <title>Genome analysis of Parmales, the sister group of diatoms, reveals the evolutionary specialization of diatoms from phago-mixotrophs to photoautotrophs.</title>
        <authorList>
            <person name="Ban H."/>
            <person name="Sato S."/>
            <person name="Yoshikawa S."/>
            <person name="Yamada K."/>
            <person name="Nakamura Y."/>
            <person name="Ichinomiya M."/>
            <person name="Sato N."/>
            <person name="Blanc-Mathieu R."/>
            <person name="Endo H."/>
            <person name="Kuwata A."/>
            <person name="Ogata H."/>
        </authorList>
    </citation>
    <scope>NUCLEOTIDE SEQUENCE [LARGE SCALE GENOMIC DNA]</scope>
</reference>
<comment type="caution">
    <text evidence="9">The sequence shown here is derived from an EMBL/GenBank/DDBJ whole genome shotgun (WGS) entry which is preliminary data.</text>
</comment>
<name>A0A9W7GPE1_9STRA</name>
<dbReference type="Pfam" id="PF13091">
    <property type="entry name" value="PLDc_2"/>
    <property type="match status" value="1"/>
</dbReference>
<keyword evidence="3 6" id="KW-0378">Hydrolase</keyword>